<dbReference type="Proteomes" id="UP000069940">
    <property type="component" value="Unassembled WGS sequence"/>
</dbReference>
<reference evidence="3" key="1">
    <citation type="journal article" date="2015" name="Proc. Natl. Acad. Sci. U.S.A.">
        <title>Genome sequence of the Asian Tiger mosquito, Aedes albopictus, reveals insights into its biology, genetics, and evolution.</title>
        <authorList>
            <person name="Chen X.G."/>
            <person name="Jiang X."/>
            <person name="Gu J."/>
            <person name="Xu M."/>
            <person name="Wu Y."/>
            <person name="Deng Y."/>
            <person name="Zhang C."/>
            <person name="Bonizzoni M."/>
            <person name="Dermauw W."/>
            <person name="Vontas J."/>
            <person name="Armbruster P."/>
            <person name="Huang X."/>
            <person name="Yang Y."/>
            <person name="Zhang H."/>
            <person name="He W."/>
            <person name="Peng H."/>
            <person name="Liu Y."/>
            <person name="Wu K."/>
            <person name="Chen J."/>
            <person name="Lirakis M."/>
            <person name="Topalis P."/>
            <person name="Van Leeuwen T."/>
            <person name="Hall A.B."/>
            <person name="Jiang X."/>
            <person name="Thorpe C."/>
            <person name="Mueller R.L."/>
            <person name="Sun C."/>
            <person name="Waterhouse R.M."/>
            <person name="Yan G."/>
            <person name="Tu Z.J."/>
            <person name="Fang X."/>
            <person name="James A.A."/>
        </authorList>
    </citation>
    <scope>NUCLEOTIDE SEQUENCE [LARGE SCALE GENOMIC DNA]</scope>
    <source>
        <strain evidence="3">Foshan</strain>
    </source>
</reference>
<feature type="region of interest" description="Disordered" evidence="1">
    <location>
        <begin position="173"/>
        <end position="195"/>
    </location>
</feature>
<dbReference type="EnsemblMetazoa" id="AALFPA23_002260.R2001">
    <property type="protein sequence ID" value="AALFPA23_002260.P2001"/>
    <property type="gene ID" value="AALFPA23_002260"/>
</dbReference>
<dbReference type="GeneID" id="134287357"/>
<evidence type="ECO:0000256" key="1">
    <source>
        <dbReference type="SAM" id="MobiDB-lite"/>
    </source>
</evidence>
<dbReference type="RefSeq" id="XP_062705068.1">
    <property type="nucleotide sequence ID" value="XM_062849084.1"/>
</dbReference>
<evidence type="ECO:0000313" key="2">
    <source>
        <dbReference type="EnsemblMetazoa" id="AALFPA23_002260.P2001"/>
    </source>
</evidence>
<feature type="compositionally biased region" description="Basic and acidic residues" evidence="1">
    <location>
        <begin position="54"/>
        <end position="66"/>
    </location>
</feature>
<keyword evidence="3" id="KW-1185">Reference proteome</keyword>
<feature type="region of interest" description="Disordered" evidence="1">
    <location>
        <begin position="54"/>
        <end position="111"/>
    </location>
</feature>
<protein>
    <submittedName>
        <fullName evidence="2">Uncharacterized protein</fullName>
    </submittedName>
</protein>
<sequence length="290" mass="33897">MDSAMESVEEELSLLEKKNQLWRKQYDERVKLMELRYEQDLAKIEEDFRKAVDKMESDFSSRKEAVIRQYSGKSDRKVKAIKPNPPCDDTQPQKDCTRASSPETAQSPEQYSQPMLLMKISAVSQNIGIGDRSPQKRGANTKTIPADSSSAHKQGKQNAMPIAARKIRVACRKPHPTMKEQHRHRRRRRRRRRSKQWNRHLLKMLLFDPGGYHPSQAYQWVGRIPSVETVDDRLVRLYLPRFASTTAWCCHLKKVHYVRAILSNSLEIRIKIVQQMNFNRHQFHGGECCE</sequence>
<proteinExistence type="predicted"/>
<evidence type="ECO:0000313" key="3">
    <source>
        <dbReference type="Proteomes" id="UP000069940"/>
    </source>
</evidence>
<name>A0ABM1XRX6_AEDAL</name>
<feature type="compositionally biased region" description="Polar residues" evidence="1">
    <location>
        <begin position="98"/>
        <end position="111"/>
    </location>
</feature>
<accession>A0ABM1XRX6</accession>
<feature type="compositionally biased region" description="Polar residues" evidence="1">
    <location>
        <begin position="138"/>
        <end position="152"/>
    </location>
</feature>
<reference evidence="2" key="2">
    <citation type="submission" date="2025-05" db="UniProtKB">
        <authorList>
            <consortium name="EnsemblMetazoa"/>
        </authorList>
    </citation>
    <scope>IDENTIFICATION</scope>
    <source>
        <strain evidence="2">Foshan</strain>
    </source>
</reference>
<feature type="region of interest" description="Disordered" evidence="1">
    <location>
        <begin position="128"/>
        <end position="159"/>
    </location>
</feature>
<organism evidence="2 3">
    <name type="scientific">Aedes albopictus</name>
    <name type="common">Asian tiger mosquito</name>
    <name type="synonym">Stegomyia albopicta</name>
    <dbReference type="NCBI Taxonomy" id="7160"/>
    <lineage>
        <taxon>Eukaryota</taxon>
        <taxon>Metazoa</taxon>
        <taxon>Ecdysozoa</taxon>
        <taxon>Arthropoda</taxon>
        <taxon>Hexapoda</taxon>
        <taxon>Insecta</taxon>
        <taxon>Pterygota</taxon>
        <taxon>Neoptera</taxon>
        <taxon>Endopterygota</taxon>
        <taxon>Diptera</taxon>
        <taxon>Nematocera</taxon>
        <taxon>Culicoidea</taxon>
        <taxon>Culicidae</taxon>
        <taxon>Culicinae</taxon>
        <taxon>Aedini</taxon>
        <taxon>Aedes</taxon>
        <taxon>Stegomyia</taxon>
    </lineage>
</organism>